<dbReference type="GO" id="GO:0016020">
    <property type="term" value="C:membrane"/>
    <property type="evidence" value="ECO:0007669"/>
    <property type="project" value="TreeGrafter"/>
</dbReference>
<proteinExistence type="predicted"/>
<name>A0A6C0IHZ9_9ZZZZ</name>
<feature type="transmembrane region" description="Helical" evidence="2">
    <location>
        <begin position="262"/>
        <end position="281"/>
    </location>
</feature>
<dbReference type="SUPFAM" id="SSF52151">
    <property type="entry name" value="FabD/lysophospholipase-like"/>
    <property type="match status" value="1"/>
</dbReference>
<evidence type="ECO:0000256" key="2">
    <source>
        <dbReference type="SAM" id="Phobius"/>
    </source>
</evidence>
<keyword evidence="2" id="KW-1133">Transmembrane helix</keyword>
<dbReference type="InterPro" id="IPR033562">
    <property type="entry name" value="PLPL"/>
</dbReference>
<dbReference type="GO" id="GO:0005737">
    <property type="term" value="C:cytoplasm"/>
    <property type="evidence" value="ECO:0007669"/>
    <property type="project" value="TreeGrafter"/>
</dbReference>
<reference evidence="4" key="1">
    <citation type="journal article" date="2020" name="Nature">
        <title>Giant virus diversity and host interactions through global metagenomics.</title>
        <authorList>
            <person name="Schulz F."/>
            <person name="Roux S."/>
            <person name="Paez-Espino D."/>
            <person name="Jungbluth S."/>
            <person name="Walsh D.A."/>
            <person name="Denef V.J."/>
            <person name="McMahon K.D."/>
            <person name="Konstantinidis K.T."/>
            <person name="Eloe-Fadrosh E.A."/>
            <person name="Kyrpides N.C."/>
            <person name="Woyke T."/>
        </authorList>
    </citation>
    <scope>NUCLEOTIDE SEQUENCE</scope>
    <source>
        <strain evidence="4">GVMAG-M-3300023184-89</strain>
    </source>
</reference>
<evidence type="ECO:0000259" key="3">
    <source>
        <dbReference type="PROSITE" id="PS51635"/>
    </source>
</evidence>
<dbReference type="Gene3D" id="3.40.1090.10">
    <property type="entry name" value="Cytosolic phospholipase A2 catalytic domain"/>
    <property type="match status" value="1"/>
</dbReference>
<evidence type="ECO:0000256" key="1">
    <source>
        <dbReference type="ARBA" id="ARBA00023098"/>
    </source>
</evidence>
<protein>
    <recommendedName>
        <fullName evidence="3">PNPLA domain-containing protein</fullName>
    </recommendedName>
</protein>
<organism evidence="4">
    <name type="scientific">viral metagenome</name>
    <dbReference type="NCBI Taxonomy" id="1070528"/>
    <lineage>
        <taxon>unclassified sequences</taxon>
        <taxon>metagenomes</taxon>
        <taxon>organismal metagenomes</taxon>
    </lineage>
</organism>
<dbReference type="PANTHER" id="PTHR12406">
    <property type="entry name" value="CALCIUM-INDEPENDENT PHOSPHOLIPASE A2 IPLA2 -RELATED"/>
    <property type="match status" value="1"/>
</dbReference>
<dbReference type="PANTHER" id="PTHR12406:SF7">
    <property type="entry name" value="PATATIN-LIKE PHOSPHOLIPASE DOMAIN-CONTAINING PROTEIN 4"/>
    <property type="match status" value="1"/>
</dbReference>
<dbReference type="Pfam" id="PF01734">
    <property type="entry name" value="Patatin"/>
    <property type="match status" value="1"/>
</dbReference>
<dbReference type="GO" id="GO:0004806">
    <property type="term" value="F:triacylglycerol lipase activity"/>
    <property type="evidence" value="ECO:0007669"/>
    <property type="project" value="TreeGrafter"/>
</dbReference>
<evidence type="ECO:0000313" key="4">
    <source>
        <dbReference type="EMBL" id="QHT92861.1"/>
    </source>
</evidence>
<dbReference type="GO" id="GO:0055088">
    <property type="term" value="P:lipid homeostasis"/>
    <property type="evidence" value="ECO:0007669"/>
    <property type="project" value="TreeGrafter"/>
</dbReference>
<dbReference type="GO" id="GO:0005811">
    <property type="term" value="C:lipid droplet"/>
    <property type="evidence" value="ECO:0007669"/>
    <property type="project" value="TreeGrafter"/>
</dbReference>
<keyword evidence="1" id="KW-0443">Lipid metabolism</keyword>
<dbReference type="InterPro" id="IPR016035">
    <property type="entry name" value="Acyl_Trfase/lysoPLipase"/>
</dbReference>
<feature type="domain" description="PNPLA" evidence="3">
    <location>
        <begin position="32"/>
        <end position="201"/>
    </location>
</feature>
<dbReference type="EMBL" id="MN740194">
    <property type="protein sequence ID" value="QHT92861.1"/>
    <property type="molecule type" value="Genomic_DNA"/>
</dbReference>
<accession>A0A6C0IHZ9</accession>
<dbReference type="GO" id="GO:0019433">
    <property type="term" value="P:triglyceride catabolic process"/>
    <property type="evidence" value="ECO:0007669"/>
    <property type="project" value="TreeGrafter"/>
</dbReference>
<dbReference type="AlphaFoldDB" id="A0A6C0IHZ9"/>
<sequence>MTTSYNIALLQEYIKALIVNINIQNVPSEINVIFDGGAFNGGFALGVALYLKCMEEHKLLHINSISGCSIGSVLAMWYLTGCPAEGITYFEQFMTSYRTNANLHAYKSIILSFIDAIFEHGNVNTMLHKLNGRLFITYYNVKTHKQKTVSRFKDKAHLAECILRSSHIPYLMDGNASYNKKYMDGISPYIFRNGLPNLFLKLITFNKCARAFMTKSENNIHYRLITGVADVNDFFTTGYSDMCSFVDKWSYIDIIQLRLREILFFLIFSLIGWIIILKTYLPKRVTNSLLYNGTINSVSGLYNDMVGRVLC</sequence>
<dbReference type="InterPro" id="IPR002641">
    <property type="entry name" value="PNPLA_dom"/>
</dbReference>
<dbReference type="PROSITE" id="PS51635">
    <property type="entry name" value="PNPLA"/>
    <property type="match status" value="1"/>
</dbReference>
<keyword evidence="2" id="KW-0472">Membrane</keyword>
<keyword evidence="2" id="KW-0812">Transmembrane</keyword>